<dbReference type="PANTHER" id="PTHR24172">
    <property type="entry name" value="ANK_REP_REGION DOMAIN-CONTAINING PROTEIN"/>
    <property type="match status" value="1"/>
</dbReference>
<dbReference type="EMBL" id="PZQS01000005">
    <property type="protein sequence ID" value="PVD29943.1"/>
    <property type="molecule type" value="Genomic_DNA"/>
</dbReference>
<evidence type="ECO:0000256" key="1">
    <source>
        <dbReference type="PROSITE-ProRule" id="PRU00023"/>
    </source>
</evidence>
<proteinExistence type="predicted"/>
<sequence length="766" mass="86337">MMAFEDSEIYQAIIDGDLAALGLCLQDQDLNLRDKQGRSFLHLAIERGQLEVIGILAQKVFLGFRDEKGDTALDLSLRYGMLQVEEVLLQRVRAILESDDRVQLQALLWAGWQTWPDLSSPKYISLGFPQAVNHPDHRRTAKNLLFEETSLYEAIITNDIAAVRRLLEAGECVSYRSLEGWNYIHLAVAHYVSPHIVGMLMGYISPAEKDADGLTPFELALTKHKRLTHANIFMNLILILFMKEDVIALQKLAQDGWQYWPSMDYAVQFLVPLASPNTLPLLCHISEFTAEILKLHKAAALHQATVGDFAYLLETKIGVASLDIVGLSLVHICVIFYDIKLLSHIIQKFPVTVNITDCLGRTPLHYAAGHADNNCAYNFLQRAGAKDDEEDLWGMRPVDYLTQKKMIISTNIQETIRNKLNTPTAYDVPWPQCLLTAKMESSHLFEAVRNNDLDAVQSLVADENNQIALRDSEGRTFLHHAVLSRVDISIFQALLACVDFTVRDIEGQNVLDLLCSRGHLNSEIAAVEIRVQKLLFGEKVEHKAIQHLLLSGWNHWPITIEEAKVKSEETAAILDKLLEHCMGRTALHFAAAIKDKGNLYNFLKDAGADEAITDLMGKTPKDYLQTPETMKIEDIKKKALHILHDRATRVKSEAELTKLESATKGGPLFHESRAVETQPSQLEETPKPGLLADQAKTAQMKPEQMYIHRTQKEKVPQPSTVNGKYLSQHLGTALTLALAEVVEKQPSDPIEYLGQWLYKYRRRLDE</sequence>
<dbReference type="Pfam" id="PF12796">
    <property type="entry name" value="Ank_2"/>
    <property type="match status" value="2"/>
</dbReference>
<dbReference type="PROSITE" id="PS50297">
    <property type="entry name" value="ANK_REP_REGION"/>
    <property type="match status" value="1"/>
</dbReference>
<dbReference type="OrthoDB" id="432281at2759"/>
<dbReference type="InterPro" id="IPR007858">
    <property type="entry name" value="Dpy-30_motif"/>
</dbReference>
<dbReference type="Proteomes" id="UP000245119">
    <property type="component" value="Linkage Group LG5"/>
</dbReference>
<protein>
    <submittedName>
        <fullName evidence="3">Uncharacterized protein</fullName>
    </submittedName>
</protein>
<dbReference type="InterPro" id="IPR049630">
    <property type="entry name" value="DYDC-like_DD"/>
</dbReference>
<dbReference type="SMART" id="SM00248">
    <property type="entry name" value="ANK"/>
    <property type="match status" value="9"/>
</dbReference>
<feature type="repeat" description="ANK" evidence="1">
    <location>
        <begin position="582"/>
        <end position="615"/>
    </location>
</feature>
<keyword evidence="4" id="KW-1185">Reference proteome</keyword>
<dbReference type="SUPFAM" id="SSF48403">
    <property type="entry name" value="Ankyrin repeat"/>
    <property type="match status" value="2"/>
</dbReference>
<dbReference type="InterPro" id="IPR036770">
    <property type="entry name" value="Ankyrin_rpt-contain_sf"/>
</dbReference>
<dbReference type="CDD" id="cd22966">
    <property type="entry name" value="DD_DYDC-like"/>
    <property type="match status" value="1"/>
</dbReference>
<feature type="repeat" description="ANK" evidence="1">
    <location>
        <begin position="359"/>
        <end position="392"/>
    </location>
</feature>
<dbReference type="Gene3D" id="1.25.40.20">
    <property type="entry name" value="Ankyrin repeat-containing domain"/>
    <property type="match status" value="4"/>
</dbReference>
<dbReference type="AlphaFoldDB" id="A0A2T7P946"/>
<feature type="region of interest" description="Disordered" evidence="2">
    <location>
        <begin position="661"/>
        <end position="686"/>
    </location>
</feature>
<organism evidence="3 4">
    <name type="scientific">Pomacea canaliculata</name>
    <name type="common">Golden apple snail</name>
    <dbReference type="NCBI Taxonomy" id="400727"/>
    <lineage>
        <taxon>Eukaryota</taxon>
        <taxon>Metazoa</taxon>
        <taxon>Spiralia</taxon>
        <taxon>Lophotrochozoa</taxon>
        <taxon>Mollusca</taxon>
        <taxon>Gastropoda</taxon>
        <taxon>Caenogastropoda</taxon>
        <taxon>Architaenioglossa</taxon>
        <taxon>Ampullarioidea</taxon>
        <taxon>Ampullariidae</taxon>
        <taxon>Pomacea</taxon>
    </lineage>
</organism>
<accession>A0A2T7P946</accession>
<reference evidence="3 4" key="1">
    <citation type="submission" date="2018-04" db="EMBL/GenBank/DDBJ databases">
        <title>The genome of golden apple snail Pomacea canaliculata provides insight into stress tolerance and invasive adaptation.</title>
        <authorList>
            <person name="Liu C."/>
            <person name="Liu B."/>
            <person name="Ren Y."/>
            <person name="Zhang Y."/>
            <person name="Wang H."/>
            <person name="Li S."/>
            <person name="Jiang F."/>
            <person name="Yin L."/>
            <person name="Zhang G."/>
            <person name="Qian W."/>
            <person name="Fan W."/>
        </authorList>
    </citation>
    <scope>NUCLEOTIDE SEQUENCE [LARGE SCALE GENOMIC DNA]</scope>
    <source>
        <strain evidence="3">SZHN2017</strain>
        <tissue evidence="3">Muscle</tissue>
    </source>
</reference>
<dbReference type="PANTHER" id="PTHR24172:SF4">
    <property type="entry name" value="ANK_REP_REGION DOMAIN-CONTAINING PROTEIN"/>
    <property type="match status" value="1"/>
</dbReference>
<evidence type="ECO:0000313" key="3">
    <source>
        <dbReference type="EMBL" id="PVD29943.1"/>
    </source>
</evidence>
<dbReference type="PROSITE" id="PS50088">
    <property type="entry name" value="ANK_REPEAT"/>
    <property type="match status" value="2"/>
</dbReference>
<dbReference type="STRING" id="400727.A0A2T7P946"/>
<dbReference type="Gene3D" id="1.20.890.10">
    <property type="entry name" value="cAMP-dependent protein kinase regulatory subunit, dimerization-anchoring domain"/>
    <property type="match status" value="1"/>
</dbReference>
<dbReference type="InterPro" id="IPR002110">
    <property type="entry name" value="Ankyrin_rpt"/>
</dbReference>
<comment type="caution">
    <text evidence="3">The sequence shown here is derived from an EMBL/GenBank/DDBJ whole genome shotgun (WGS) entry which is preliminary data.</text>
</comment>
<gene>
    <name evidence="3" type="ORF">C0Q70_09204</name>
</gene>
<keyword evidence="1" id="KW-0040">ANK repeat</keyword>
<dbReference type="Pfam" id="PF05186">
    <property type="entry name" value="Dpy-30"/>
    <property type="match status" value="1"/>
</dbReference>
<evidence type="ECO:0000256" key="2">
    <source>
        <dbReference type="SAM" id="MobiDB-lite"/>
    </source>
</evidence>
<name>A0A2T7P946_POMCA</name>
<evidence type="ECO:0000313" key="4">
    <source>
        <dbReference type="Proteomes" id="UP000245119"/>
    </source>
</evidence>